<dbReference type="AlphaFoldDB" id="A0A058ZI14"/>
<evidence type="ECO:0000313" key="2">
    <source>
        <dbReference type="EMBL" id="KCV73162.1"/>
    </source>
</evidence>
<proteinExistence type="predicted"/>
<reference evidence="2" key="1">
    <citation type="submission" date="2013-04" db="EMBL/GenBank/DDBJ databases">
        <title>The Genome Sequence of Fonticula alba ATCC 38817.</title>
        <authorList>
            <consortium name="The Broad Institute Genomics Platform"/>
            <person name="Russ C."/>
            <person name="Cuomo C."/>
            <person name="Burger G."/>
            <person name="Gray M.W."/>
            <person name="Holland P.W.H."/>
            <person name="King N."/>
            <person name="Lang F.B.F."/>
            <person name="Roger A.J."/>
            <person name="Ruiz-Trillo I."/>
            <person name="Brown M."/>
            <person name="Walker B."/>
            <person name="Young S."/>
            <person name="Zeng Q."/>
            <person name="Gargeya S."/>
            <person name="Fitzgerald M."/>
            <person name="Haas B."/>
            <person name="Abouelleil A."/>
            <person name="Allen A.W."/>
            <person name="Alvarado L."/>
            <person name="Arachchi H.M."/>
            <person name="Berlin A.M."/>
            <person name="Chapman S.B."/>
            <person name="Gainer-Dewar J."/>
            <person name="Goldberg J."/>
            <person name="Griggs A."/>
            <person name="Gujja S."/>
            <person name="Hansen M."/>
            <person name="Howarth C."/>
            <person name="Imamovic A."/>
            <person name="Ireland A."/>
            <person name="Larimer J."/>
            <person name="McCowan C."/>
            <person name="Murphy C."/>
            <person name="Pearson M."/>
            <person name="Poon T.W."/>
            <person name="Priest M."/>
            <person name="Roberts A."/>
            <person name="Saif S."/>
            <person name="Shea T."/>
            <person name="Sisk P."/>
            <person name="Sykes S."/>
            <person name="Wortman J."/>
            <person name="Nusbaum C."/>
            <person name="Birren B."/>
        </authorList>
    </citation>
    <scope>NUCLEOTIDE SEQUENCE [LARGE SCALE GENOMIC DNA]</scope>
    <source>
        <strain evidence="2">ATCC 38817</strain>
    </source>
</reference>
<dbReference type="Proteomes" id="UP000030693">
    <property type="component" value="Unassembled WGS sequence"/>
</dbReference>
<evidence type="ECO:0000313" key="3">
    <source>
        <dbReference type="Proteomes" id="UP000030693"/>
    </source>
</evidence>
<accession>A0A058ZI14</accession>
<sequence>MAAPPVASSSLPAAGFALLSNPTLAERLEKVRDIGPSCRVLLPMLTICFAYSARTQDLDSRREEIHEWVDNLETSFRDVAQQKLPAVDSQLNSLAADIHSSQRQLATLSGRTIATGTRLARLEKKIANTSFSLRFSAEGSRASASNGQPEVGTWSVVVLTVGISCGALLLAGLVLHLLNPRLSVL</sequence>
<protein>
    <submittedName>
        <fullName evidence="2">Uncharacterized protein</fullName>
    </submittedName>
</protein>
<dbReference type="RefSeq" id="XP_009492863.1">
    <property type="nucleotide sequence ID" value="XM_009494588.1"/>
</dbReference>
<keyword evidence="1" id="KW-0472">Membrane</keyword>
<organism evidence="2">
    <name type="scientific">Fonticula alba</name>
    <name type="common">Slime mold</name>
    <dbReference type="NCBI Taxonomy" id="691883"/>
    <lineage>
        <taxon>Eukaryota</taxon>
        <taxon>Rotosphaerida</taxon>
        <taxon>Fonticulaceae</taxon>
        <taxon>Fonticula</taxon>
    </lineage>
</organism>
<evidence type="ECO:0000256" key="1">
    <source>
        <dbReference type="SAM" id="Phobius"/>
    </source>
</evidence>
<dbReference type="EMBL" id="KB932201">
    <property type="protein sequence ID" value="KCV73162.1"/>
    <property type="molecule type" value="Genomic_DNA"/>
</dbReference>
<dbReference type="GeneID" id="20525430"/>
<feature type="transmembrane region" description="Helical" evidence="1">
    <location>
        <begin position="154"/>
        <end position="178"/>
    </location>
</feature>
<gene>
    <name evidence="2" type="ORF">H696_00705</name>
</gene>
<keyword evidence="1" id="KW-0812">Transmembrane</keyword>
<name>A0A058ZI14_FONAL</name>
<keyword evidence="1" id="KW-1133">Transmembrane helix</keyword>
<keyword evidence="3" id="KW-1185">Reference proteome</keyword>